<feature type="region of interest" description="Disordered" evidence="2">
    <location>
        <begin position="24"/>
        <end position="47"/>
    </location>
</feature>
<dbReference type="InterPro" id="IPR001619">
    <property type="entry name" value="Sec1-like"/>
</dbReference>
<sequence length="204" mass="21915">MLFPYVKDTPAAAPAASSLRSAPQIQPAVSLRSQKPSWHKATRGAGTQNDNRQRLIVFVAGGMTYSEMREAYLLSKSLSKEIIIGSTHVLTPRQFVDDLKVLEMGGIGSKALPNGLSESSAPPRPAQEIYDQKNFTRDAPPPQRAPALTSQPSSGSGRFKLSRPSPTSASSSMEGSSVSSVNTNYSSSGTVGEEKKKKRGFLRF</sequence>
<accession>A0A5K1JVT9</accession>
<evidence type="ECO:0000313" key="3">
    <source>
        <dbReference type="EMBL" id="VWO95577.1"/>
    </source>
</evidence>
<dbReference type="Pfam" id="PF00995">
    <property type="entry name" value="Sec1"/>
    <property type="match status" value="1"/>
</dbReference>
<proteinExistence type="inferred from homology"/>
<dbReference type="SUPFAM" id="SSF56815">
    <property type="entry name" value="Sec1/munc18-like (SM) proteins"/>
    <property type="match status" value="1"/>
</dbReference>
<evidence type="ECO:0000256" key="1">
    <source>
        <dbReference type="ARBA" id="ARBA00009884"/>
    </source>
</evidence>
<gene>
    <name evidence="3" type="primary">A7F6V9</name>
</gene>
<comment type="similarity">
    <text evidence="1">Belongs to the STXBP/unc-18/SEC1 family.</text>
</comment>
<dbReference type="Gene3D" id="3.40.50.1910">
    <property type="match status" value="1"/>
</dbReference>
<feature type="region of interest" description="Disordered" evidence="2">
    <location>
        <begin position="135"/>
        <end position="204"/>
    </location>
</feature>
<dbReference type="GO" id="GO:0016192">
    <property type="term" value="P:vesicle-mediated transport"/>
    <property type="evidence" value="ECO:0007669"/>
    <property type="project" value="InterPro"/>
</dbReference>
<dbReference type="InterPro" id="IPR036045">
    <property type="entry name" value="Sec1-like_sf"/>
</dbReference>
<reference evidence="3" key="1">
    <citation type="submission" date="2019-10" db="EMBL/GenBank/DDBJ databases">
        <authorList>
            <person name="Nor Muhammad N."/>
        </authorList>
    </citation>
    <scope>NUCLEOTIDE SEQUENCE</scope>
</reference>
<dbReference type="InterPro" id="IPR027482">
    <property type="entry name" value="Sec1-like_dom2"/>
</dbReference>
<dbReference type="AlphaFoldDB" id="A0A5K1JVT9"/>
<dbReference type="EMBL" id="LR724953">
    <property type="protein sequence ID" value="VWO95577.1"/>
    <property type="molecule type" value="Genomic_DNA"/>
</dbReference>
<evidence type="ECO:0000256" key="2">
    <source>
        <dbReference type="SAM" id="MobiDB-lite"/>
    </source>
</evidence>
<feature type="compositionally biased region" description="Low complexity" evidence="2">
    <location>
        <begin position="162"/>
        <end position="190"/>
    </location>
</feature>
<dbReference type="PANTHER" id="PTHR11679">
    <property type="entry name" value="VESICLE PROTEIN SORTING-ASSOCIATED"/>
    <property type="match status" value="1"/>
</dbReference>
<organism evidence="3">
    <name type="scientific">Ganoderma boninense</name>
    <dbReference type="NCBI Taxonomy" id="34458"/>
    <lineage>
        <taxon>Eukaryota</taxon>
        <taxon>Fungi</taxon>
        <taxon>Dikarya</taxon>
        <taxon>Basidiomycota</taxon>
        <taxon>Agaricomycotina</taxon>
        <taxon>Agaricomycetes</taxon>
        <taxon>Polyporales</taxon>
        <taxon>Polyporaceae</taxon>
        <taxon>Ganoderma</taxon>
    </lineage>
</organism>
<protein>
    <submittedName>
        <fullName evidence="3">Carn_acyltransf domain-containing protein</fullName>
    </submittedName>
</protein>
<name>A0A5K1JVT9_9APHY</name>